<organism evidence="2 3">
    <name type="scientific">Brassica rapa subsp. trilocularis</name>
    <dbReference type="NCBI Taxonomy" id="1813537"/>
    <lineage>
        <taxon>Eukaryota</taxon>
        <taxon>Viridiplantae</taxon>
        <taxon>Streptophyta</taxon>
        <taxon>Embryophyta</taxon>
        <taxon>Tracheophyta</taxon>
        <taxon>Spermatophyta</taxon>
        <taxon>Magnoliopsida</taxon>
        <taxon>eudicotyledons</taxon>
        <taxon>Gunneridae</taxon>
        <taxon>Pentapetalae</taxon>
        <taxon>rosids</taxon>
        <taxon>malvids</taxon>
        <taxon>Brassicales</taxon>
        <taxon>Brassicaceae</taxon>
        <taxon>Brassiceae</taxon>
        <taxon>Brassica</taxon>
    </lineage>
</organism>
<comment type="caution">
    <text evidence="2">The sequence shown here is derived from an EMBL/GenBank/DDBJ whole genome shotgun (WGS) entry which is preliminary data.</text>
</comment>
<dbReference type="Proteomes" id="UP000823674">
    <property type="component" value="Chromosome A05"/>
</dbReference>
<accession>A0ABQ7MFC1</accession>
<evidence type="ECO:0000313" key="2">
    <source>
        <dbReference type="EMBL" id="KAG5397459.1"/>
    </source>
</evidence>
<evidence type="ECO:0000313" key="3">
    <source>
        <dbReference type="Proteomes" id="UP000823674"/>
    </source>
</evidence>
<feature type="region of interest" description="Disordered" evidence="1">
    <location>
        <begin position="69"/>
        <end position="91"/>
    </location>
</feature>
<evidence type="ECO:0000256" key="1">
    <source>
        <dbReference type="SAM" id="MobiDB-lite"/>
    </source>
</evidence>
<keyword evidence="3" id="KW-1185">Reference proteome</keyword>
<protein>
    <submittedName>
        <fullName evidence="2">Uncharacterized protein</fullName>
    </submittedName>
</protein>
<reference evidence="2 3" key="1">
    <citation type="submission" date="2021-03" db="EMBL/GenBank/DDBJ databases">
        <authorList>
            <person name="King G.J."/>
            <person name="Bancroft I."/>
            <person name="Baten A."/>
            <person name="Bloomfield J."/>
            <person name="Borpatragohain P."/>
            <person name="He Z."/>
            <person name="Irish N."/>
            <person name="Irwin J."/>
            <person name="Liu K."/>
            <person name="Mauleon R.P."/>
            <person name="Moore J."/>
            <person name="Morris R."/>
            <person name="Ostergaard L."/>
            <person name="Wang B."/>
            <person name="Wells R."/>
        </authorList>
    </citation>
    <scope>NUCLEOTIDE SEQUENCE [LARGE SCALE GENOMIC DNA]</scope>
    <source>
        <strain evidence="2">R-o-18</strain>
        <tissue evidence="2">Leaf</tissue>
    </source>
</reference>
<sequence length="91" mass="9991">MKFVFMLNKQPIICGQCLGGSLGSHHTIQADLTFCPNVESKNASQRSNQQTVKRMGCWITGAWFNANEMVAPPPPPPPPPLKSIALRSRKS</sequence>
<dbReference type="EMBL" id="JADBGQ010000005">
    <property type="protein sequence ID" value="KAG5397459.1"/>
    <property type="molecule type" value="Genomic_DNA"/>
</dbReference>
<gene>
    <name evidence="2" type="primary">A05p026060.1_BraROA</name>
    <name evidence="2" type="ORF">IGI04_019273</name>
</gene>
<name>A0ABQ7MFC1_BRACM</name>
<feature type="compositionally biased region" description="Pro residues" evidence="1">
    <location>
        <begin position="71"/>
        <end position="81"/>
    </location>
</feature>
<proteinExistence type="predicted"/>